<sequence>MESMTQTDQNPATRGAKAGGMSSVDQASLLRPDIADLLQAYYTHVPEEDRPRDPQDVLGIVDSHLRVARHRRTGTAAIRIFNPSVTTDNGPGGWSATSTVIDIVNDDMPYVVESVVSAITAAGVTVHRVLHPILAVRRSADGRLQDVVGESRRGLDPQDSLRESWVHILIDRLSDAERAETIEATLHTTLESVRAVVTDSAALIGAAAVVASELRSSFSPRSTQEVAEATDFLYWLTAGNLTFLGYRCDEAAPVGDSHALHPVPGTGLGILRDGLASAAGFDDEWVNADATAGHLVLTQTSGGTPLSREAPPFSVAVRILGPAGQIIRQHRFLGILTPRALNAEITATPVLRQTVAQVLASLGAAPDSYTGQRAMELLATYPRAELFWAPPQLVLDTMNGVLQLSSRRRLRAYLQPDPFGRFTSVLVYLPRDRYTTDARLAMQRVLLETLQGKDIRYTARVGDSLLAAVHFTVVTDQAHPVTLDDAGIVELNRNLRATIRTWEDRLVQAVVGGDEELDTAAALARYGEAFDEAYKEDYQVDDAVSDLRALDALAGPDDLGLRFTVSPAHTAENRRLKLYVTGGTVTLSRVLPVLQSLGAEVIDERPYEVRRSDGTPSRIYDFGLRFPADLLPDENELSAVRERFSAAFVAVWNNQAEIDGFNSLVLVAGLDWRSVAVFRAYARYLRQIGTPYTQRYLEQVLIANPSICADLAALFAARFDPDAFEGGPAIGPARSAEIDRLTESITVALDEVISLDADRILRTYLAVITATDRTNVYRVGADGGFRAAMSFKLDPHKIPGVPKPVPAHEIWVYSPRLEGVHLRFGAVARGGLRWSDRPEDFRTEVLGLVKAQEVKNAVIVPVGAKGGFVLKRQPAPTGDAAADRDAFQAEGVACYRLFIASLLDLTDNRIGSTVVGPDRVIRHDADDPYLVVAADKGTATFSDIANGVAADYGFWLGDAFASGGSVGYDHKAMGITARGAWESVKHHFREIGVDTQTQDFTCVGIGDMSGDVFGNGMLLSEHIRLVAAFDHRHVFIDPDPDPAVGFAERRRLFDKPRSSWADYDTALISAGGGVFPRTAKAILISEEMRRALGIDAGIKSMSPVELIKAALLAPVDLLWNGGIGTYIKASTEVNAAAGDKANDAVRVNGAELRAKVVGEGGNLGVTQLGRIEFARAGGRINTDAIDNSAGVDTSDHEVNIKIALQPALAEHKLTEQGRDELLASMTDEVGALVLADNTAQNRVLGVSRHHGVPMLSVHARLIDHLVASGRLDRALEFLPSHAQIAARIAAGEPLTSPELSVLLAYVKAALSEAMLADGLPDEPAFADRLGDYFPQALRAAAADGVVDIAGHPLAREIVTTMTVNEVVNGAGITYPFRLFEEMGASYTDAIRAYTVITRVFGLRELWADIAAQDNLIPSACQDSLYLEARRLLDRGARWILTHRPSPLDVGQEISRYADAVVELTPKMPRLVQGVEHDNVRADAARLMAQGAPGDLANRVAYCLYTFSVLDIVDVATQVDAPLLEAAEMYYALSAHLDFDRILSAVTGLERGDRWHALARQALRDDLYRSMRLITADVLTGTDAGADVAWRIEQWEGQSVAKLTRARDTLAQIAASGAGDLAALSVAASEVRSMVR</sequence>
<feature type="domain" description="NAD-specific glutamate dehydrogenase C-terminal" evidence="3">
    <location>
        <begin position="1291"/>
        <end position="1631"/>
    </location>
</feature>
<feature type="domain" description="NAD-glutamate dehydrogenase N-terminal ACT1" evidence="4">
    <location>
        <begin position="38"/>
        <end position="186"/>
    </location>
</feature>
<evidence type="ECO:0000313" key="7">
    <source>
        <dbReference type="EMBL" id="SDP49367.1"/>
    </source>
</evidence>
<dbReference type="Pfam" id="PF21078">
    <property type="entry name" value="GDH_HM3"/>
    <property type="match status" value="1"/>
</dbReference>
<evidence type="ECO:0000259" key="6">
    <source>
        <dbReference type="Pfam" id="PF21077"/>
    </source>
</evidence>
<evidence type="ECO:0000259" key="3">
    <source>
        <dbReference type="Pfam" id="PF21074"/>
    </source>
</evidence>
<keyword evidence="8" id="KW-1185">Reference proteome</keyword>
<evidence type="ECO:0000259" key="4">
    <source>
        <dbReference type="Pfam" id="PF21075"/>
    </source>
</evidence>
<evidence type="ECO:0000256" key="1">
    <source>
        <dbReference type="SAM" id="MobiDB-lite"/>
    </source>
</evidence>
<evidence type="ECO:0000259" key="2">
    <source>
        <dbReference type="Pfam" id="PF05088"/>
    </source>
</evidence>
<dbReference type="Pfam" id="PF21076">
    <property type="entry name" value="GDH_ACT2"/>
    <property type="match status" value="1"/>
</dbReference>
<dbReference type="Pfam" id="PF21073">
    <property type="entry name" value="GDH_HM1"/>
    <property type="match status" value="1"/>
</dbReference>
<protein>
    <submittedName>
        <fullName evidence="7">Glutamate dehydrogenase</fullName>
    </submittedName>
</protein>
<dbReference type="Proteomes" id="UP000198741">
    <property type="component" value="Chromosome I"/>
</dbReference>
<dbReference type="Gene3D" id="3.40.50.720">
    <property type="entry name" value="NAD(P)-binding Rossmann-like Domain"/>
    <property type="match status" value="1"/>
</dbReference>
<proteinExistence type="predicted"/>
<dbReference type="InterPro" id="IPR049056">
    <property type="entry name" value="NAD_Glu_DH_HM3"/>
</dbReference>
<dbReference type="PANTHER" id="PTHR43403:SF1">
    <property type="entry name" value="NAD-SPECIFIC GLUTAMATE DEHYDROGENASE"/>
    <property type="match status" value="1"/>
</dbReference>
<dbReference type="InterPro" id="IPR049064">
    <property type="entry name" value="NAD_Glu_DH_ACT3"/>
</dbReference>
<feature type="domain" description="NAD-glutamate dehydrogenase catalytic" evidence="2">
    <location>
        <begin position="745"/>
        <end position="1246"/>
    </location>
</feature>
<dbReference type="InterPro" id="IPR046346">
    <property type="entry name" value="Aminoacid_DH-like_N_sf"/>
</dbReference>
<dbReference type="InterPro" id="IPR007780">
    <property type="entry name" value="NAD_Glu_DH_bac"/>
</dbReference>
<accession>A0A1H0T5M8</accession>
<dbReference type="PIRSF" id="PIRSF036761">
    <property type="entry name" value="GDH_Mll4104"/>
    <property type="match status" value="1"/>
</dbReference>
<feature type="domain" description="NAD-glutamate dehydrogenase ACT3" evidence="6">
    <location>
        <begin position="559"/>
        <end position="629"/>
    </location>
</feature>
<dbReference type="EMBL" id="LT629710">
    <property type="protein sequence ID" value="SDP49367.1"/>
    <property type="molecule type" value="Genomic_DNA"/>
</dbReference>
<dbReference type="Pfam" id="PF21075">
    <property type="entry name" value="GDH_ACT1"/>
    <property type="match status" value="1"/>
</dbReference>
<dbReference type="Pfam" id="PF21074">
    <property type="entry name" value="GDH_C"/>
    <property type="match status" value="1"/>
</dbReference>
<dbReference type="GO" id="GO:0004069">
    <property type="term" value="F:L-aspartate:2-oxoglutarate aminotransferase activity"/>
    <property type="evidence" value="ECO:0007669"/>
    <property type="project" value="InterPro"/>
</dbReference>
<dbReference type="GO" id="GO:0004352">
    <property type="term" value="F:glutamate dehydrogenase (NAD+) activity"/>
    <property type="evidence" value="ECO:0007669"/>
    <property type="project" value="InterPro"/>
</dbReference>
<dbReference type="PANTHER" id="PTHR43403">
    <property type="entry name" value="NAD-SPECIFIC GLUTAMATE DEHYDROGENASE"/>
    <property type="match status" value="1"/>
</dbReference>
<dbReference type="SUPFAM" id="SSF53223">
    <property type="entry name" value="Aminoacid dehydrogenase-like, N-terminal domain"/>
    <property type="match status" value="1"/>
</dbReference>
<evidence type="ECO:0000259" key="5">
    <source>
        <dbReference type="Pfam" id="PF21076"/>
    </source>
</evidence>
<dbReference type="STRING" id="1090615.SAMN04515671_4481"/>
<dbReference type="InterPro" id="IPR028971">
    <property type="entry name" value="NAD-GDH_cat"/>
</dbReference>
<dbReference type="InterPro" id="IPR036291">
    <property type="entry name" value="NAD(P)-bd_dom_sf"/>
</dbReference>
<gene>
    <name evidence="7" type="ORF">SAMN04515671_4481</name>
</gene>
<feature type="compositionally biased region" description="Polar residues" evidence="1">
    <location>
        <begin position="1"/>
        <end position="12"/>
    </location>
</feature>
<reference evidence="7 8" key="1">
    <citation type="submission" date="2016-10" db="EMBL/GenBank/DDBJ databases">
        <authorList>
            <person name="de Groot N.N."/>
        </authorList>
    </citation>
    <scope>NUCLEOTIDE SEQUENCE [LARGE SCALE GENOMIC DNA]</scope>
    <source>
        <strain evidence="8">P4-7,KCTC 19426,CECT 7604</strain>
    </source>
</reference>
<dbReference type="Pfam" id="PF21077">
    <property type="entry name" value="GDH_ACT3"/>
    <property type="match status" value="1"/>
</dbReference>
<dbReference type="InterPro" id="IPR049058">
    <property type="entry name" value="NAD_Glu_DH_HM2"/>
</dbReference>
<dbReference type="InterPro" id="IPR049059">
    <property type="entry name" value="NAD_Glu_DH_HM1"/>
</dbReference>
<dbReference type="Pfam" id="PF21079">
    <property type="entry name" value="GDH_HM2"/>
    <property type="match status" value="1"/>
</dbReference>
<dbReference type="InterPro" id="IPR048381">
    <property type="entry name" value="GDH_C"/>
</dbReference>
<dbReference type="InterPro" id="IPR049062">
    <property type="entry name" value="NAD_Glu_DH_ACT2"/>
</dbReference>
<evidence type="ECO:0000313" key="8">
    <source>
        <dbReference type="Proteomes" id="UP000198741"/>
    </source>
</evidence>
<name>A0A1H0T5M8_9ACTN</name>
<feature type="region of interest" description="Disordered" evidence="1">
    <location>
        <begin position="1"/>
        <end position="23"/>
    </location>
</feature>
<dbReference type="InterPro" id="IPR024727">
    <property type="entry name" value="NAD_Glu_DH_N_ACT1"/>
</dbReference>
<feature type="domain" description="NAD-glutamate dehydrogenase ACT2" evidence="5">
    <location>
        <begin position="411"/>
        <end position="503"/>
    </location>
</feature>
<dbReference type="GO" id="GO:0006538">
    <property type="term" value="P:L-glutamate catabolic process"/>
    <property type="evidence" value="ECO:0007669"/>
    <property type="project" value="InterPro"/>
</dbReference>
<dbReference type="SUPFAM" id="SSF51735">
    <property type="entry name" value="NAD(P)-binding Rossmann-fold domains"/>
    <property type="match status" value="1"/>
</dbReference>
<dbReference type="Pfam" id="PF05088">
    <property type="entry name" value="Bac_GDH_CD"/>
    <property type="match status" value="1"/>
</dbReference>
<organism evidence="7 8">
    <name type="scientific">Nakamurella panacisegetis</name>
    <dbReference type="NCBI Taxonomy" id="1090615"/>
    <lineage>
        <taxon>Bacteria</taxon>
        <taxon>Bacillati</taxon>
        <taxon>Actinomycetota</taxon>
        <taxon>Actinomycetes</taxon>
        <taxon>Nakamurellales</taxon>
        <taxon>Nakamurellaceae</taxon>
        <taxon>Nakamurella</taxon>
    </lineage>
</organism>